<evidence type="ECO:0000259" key="1">
    <source>
        <dbReference type="Pfam" id="PF13474"/>
    </source>
</evidence>
<dbReference type="Gene3D" id="3.10.450.50">
    <property type="match status" value="1"/>
</dbReference>
<accession>A0ABT8EP01</accession>
<dbReference type="Pfam" id="PF13474">
    <property type="entry name" value="SnoaL_3"/>
    <property type="match status" value="1"/>
</dbReference>
<evidence type="ECO:0000313" key="3">
    <source>
        <dbReference type="Proteomes" id="UP001168537"/>
    </source>
</evidence>
<evidence type="ECO:0000313" key="2">
    <source>
        <dbReference type="EMBL" id="MDN4159878.1"/>
    </source>
</evidence>
<dbReference type="EMBL" id="JAUHJR010000001">
    <property type="protein sequence ID" value="MDN4159878.1"/>
    <property type="molecule type" value="Genomic_DNA"/>
</dbReference>
<feature type="domain" description="SnoaL-like" evidence="1">
    <location>
        <begin position="11"/>
        <end position="122"/>
    </location>
</feature>
<protein>
    <submittedName>
        <fullName evidence="2">Nuclear transport factor 2 family protein</fullName>
    </submittedName>
</protein>
<gene>
    <name evidence="2" type="ORF">QWY29_00805</name>
</gene>
<name>A0ABT8EP01_9ACTN</name>
<reference evidence="2" key="1">
    <citation type="submission" date="2023-06" db="EMBL/GenBank/DDBJ databases">
        <title>Draft genome sequence of Nocardioides sp. SOB72.</title>
        <authorList>
            <person name="Zhang G."/>
        </authorList>
    </citation>
    <scope>NUCLEOTIDE SEQUENCE</scope>
    <source>
        <strain evidence="2">SOB72</strain>
    </source>
</reference>
<organism evidence="2 3">
    <name type="scientific">Nocardioides abyssi</name>
    <dbReference type="NCBI Taxonomy" id="3058370"/>
    <lineage>
        <taxon>Bacteria</taxon>
        <taxon>Bacillati</taxon>
        <taxon>Actinomycetota</taxon>
        <taxon>Actinomycetes</taxon>
        <taxon>Propionibacteriales</taxon>
        <taxon>Nocardioidaceae</taxon>
        <taxon>Nocardioides</taxon>
    </lineage>
</organism>
<comment type="caution">
    <text evidence="2">The sequence shown here is derived from an EMBL/GenBank/DDBJ whole genome shotgun (WGS) entry which is preliminary data.</text>
</comment>
<dbReference type="Proteomes" id="UP001168537">
    <property type="component" value="Unassembled WGS sequence"/>
</dbReference>
<dbReference type="RefSeq" id="WP_300959582.1">
    <property type="nucleotide sequence ID" value="NZ_JAUHJR010000001.1"/>
</dbReference>
<proteinExistence type="predicted"/>
<keyword evidence="3" id="KW-1185">Reference proteome</keyword>
<dbReference type="InterPro" id="IPR037401">
    <property type="entry name" value="SnoaL-like"/>
</dbReference>
<sequence length="143" mass="15523">MLDDPHQVVVRALDALAADLADGDVVAAAEHFVAWGSIWGDELREEALGSAEVAAYLTHVVRGPHTLRWDVEQSWACRRASQVWFVADADVVLRPRGTDGPSERRAARVSGVLVADGGRWRFELFAGFQAAVLPPLRLVGVSP</sequence>